<feature type="compositionally biased region" description="Polar residues" evidence="2">
    <location>
        <begin position="75"/>
        <end position="88"/>
    </location>
</feature>
<sequence>MASIINKLLGKDHETDHHKKDTKVETSTSQKTETCDKNGATCTKTETKCEGGTCATSTIGGDKYGQKAECASISSNNRTGSGQNTESHSVQRDGVNIRSTVQTEGTSTVSMANQQKLTDLVSKLGSTHAQIDEYARNQTEKINEQIQREIDEVVGRIRREQDDLLRKANEQTAEIDNEYRARLQLMVEEIDAAKAKRIADIEASLNNQQAAILQSARNEIDELNKKAAKLKIGVLEAAEAKSAQDAREITAHADLGKAATIHQQSGTTTIRTDVVGAAETETAGSATVTTGGARTVSEQHKVVEKSSSSSQSHK</sequence>
<dbReference type="OrthoDB" id="10048633at2759"/>
<protein>
    <submittedName>
        <fullName evidence="3">Uncharacterized protein</fullName>
    </submittedName>
</protein>
<name>A0A815L028_9BILA</name>
<proteinExistence type="predicted"/>
<feature type="coiled-coil region" evidence="1">
    <location>
        <begin position="206"/>
        <end position="233"/>
    </location>
</feature>
<feature type="compositionally biased region" description="Low complexity" evidence="2">
    <location>
        <begin position="280"/>
        <end position="296"/>
    </location>
</feature>
<accession>A0A815L028</accession>
<feature type="region of interest" description="Disordered" evidence="2">
    <location>
        <begin position="1"/>
        <end position="37"/>
    </location>
</feature>
<evidence type="ECO:0000313" key="3">
    <source>
        <dbReference type="EMBL" id="CAF1400844.1"/>
    </source>
</evidence>
<dbReference type="Proteomes" id="UP000663891">
    <property type="component" value="Unassembled WGS sequence"/>
</dbReference>
<keyword evidence="1" id="KW-0175">Coiled coil</keyword>
<reference evidence="3" key="1">
    <citation type="submission" date="2021-02" db="EMBL/GenBank/DDBJ databases">
        <authorList>
            <person name="Nowell W R."/>
        </authorList>
    </citation>
    <scope>NUCLEOTIDE SEQUENCE</scope>
</reference>
<feature type="region of interest" description="Disordered" evidence="2">
    <location>
        <begin position="280"/>
        <end position="314"/>
    </location>
</feature>
<evidence type="ECO:0000256" key="1">
    <source>
        <dbReference type="SAM" id="Coils"/>
    </source>
</evidence>
<comment type="caution">
    <text evidence="3">The sequence shown here is derived from an EMBL/GenBank/DDBJ whole genome shotgun (WGS) entry which is preliminary data.</text>
</comment>
<feature type="coiled-coil region" evidence="1">
    <location>
        <begin position="136"/>
        <end position="163"/>
    </location>
</feature>
<evidence type="ECO:0000256" key="2">
    <source>
        <dbReference type="SAM" id="MobiDB-lite"/>
    </source>
</evidence>
<evidence type="ECO:0000313" key="4">
    <source>
        <dbReference type="EMBL" id="CAF3723681.1"/>
    </source>
</evidence>
<dbReference type="AlphaFoldDB" id="A0A815L028"/>
<feature type="compositionally biased region" description="Low complexity" evidence="2">
    <location>
        <begin position="305"/>
        <end position="314"/>
    </location>
</feature>
<dbReference type="EMBL" id="CAJNON010000899">
    <property type="protein sequence ID" value="CAF1400844.1"/>
    <property type="molecule type" value="Genomic_DNA"/>
</dbReference>
<gene>
    <name evidence="4" type="ORF">OKA104_LOCUS14022</name>
    <name evidence="3" type="ORF">VCS650_LOCUS36480</name>
</gene>
<dbReference type="EMBL" id="CAJOAY010000726">
    <property type="protein sequence ID" value="CAF3723681.1"/>
    <property type="molecule type" value="Genomic_DNA"/>
</dbReference>
<feature type="compositionally biased region" description="Basic and acidic residues" evidence="2">
    <location>
        <begin position="9"/>
        <end position="24"/>
    </location>
</feature>
<evidence type="ECO:0000313" key="5">
    <source>
        <dbReference type="Proteomes" id="UP000663891"/>
    </source>
</evidence>
<organism evidence="3 5">
    <name type="scientific">Adineta steineri</name>
    <dbReference type="NCBI Taxonomy" id="433720"/>
    <lineage>
        <taxon>Eukaryota</taxon>
        <taxon>Metazoa</taxon>
        <taxon>Spiralia</taxon>
        <taxon>Gnathifera</taxon>
        <taxon>Rotifera</taxon>
        <taxon>Eurotatoria</taxon>
        <taxon>Bdelloidea</taxon>
        <taxon>Adinetida</taxon>
        <taxon>Adinetidae</taxon>
        <taxon>Adineta</taxon>
    </lineage>
</organism>
<dbReference type="Proteomes" id="UP000663881">
    <property type="component" value="Unassembled WGS sequence"/>
</dbReference>
<feature type="region of interest" description="Disordered" evidence="2">
    <location>
        <begin position="75"/>
        <end position="94"/>
    </location>
</feature>